<evidence type="ECO:0000256" key="1">
    <source>
        <dbReference type="ARBA" id="ARBA00000553"/>
    </source>
</evidence>
<dbReference type="eggNOG" id="COG1496">
    <property type="taxonomic scope" value="Bacteria"/>
</dbReference>
<dbReference type="AlphaFoldDB" id="A0A060LYR1"/>
<evidence type="ECO:0000256" key="8">
    <source>
        <dbReference type="ARBA" id="ARBA00022833"/>
    </source>
</evidence>
<protein>
    <recommendedName>
        <fullName evidence="12">Purine nucleoside phosphorylase</fullName>
    </recommendedName>
</protein>
<dbReference type="InterPro" id="IPR011324">
    <property type="entry name" value="Cytotoxic_necrot_fac-like_cat"/>
</dbReference>
<dbReference type="CDD" id="cd16833">
    <property type="entry name" value="YfiH"/>
    <property type="match status" value="1"/>
</dbReference>
<evidence type="ECO:0000313" key="14">
    <source>
        <dbReference type="Proteomes" id="UP000027142"/>
    </source>
</evidence>
<dbReference type="EMBL" id="CP003923">
    <property type="protein sequence ID" value="AIC94910.1"/>
    <property type="molecule type" value="Genomic_DNA"/>
</dbReference>
<name>A0A060LYR1_9BACI</name>
<comment type="catalytic activity">
    <reaction evidence="1">
        <text>inosine + phosphate = alpha-D-ribose 1-phosphate + hypoxanthine</text>
        <dbReference type="Rhea" id="RHEA:27646"/>
        <dbReference type="ChEBI" id="CHEBI:17368"/>
        <dbReference type="ChEBI" id="CHEBI:17596"/>
        <dbReference type="ChEBI" id="CHEBI:43474"/>
        <dbReference type="ChEBI" id="CHEBI:57720"/>
        <dbReference type="EC" id="2.4.2.1"/>
    </reaction>
    <physiologicalReaction direction="left-to-right" evidence="1">
        <dbReference type="Rhea" id="RHEA:27647"/>
    </physiologicalReaction>
</comment>
<dbReference type="Gene3D" id="3.60.140.10">
    <property type="entry name" value="CNF1/YfiH-like putative cysteine hydrolases"/>
    <property type="match status" value="1"/>
</dbReference>
<keyword evidence="5" id="KW-0808">Transferase</keyword>
<dbReference type="NCBIfam" id="TIGR00726">
    <property type="entry name" value="peptidoglycan editing factor PgeF"/>
    <property type="match status" value="1"/>
</dbReference>
<evidence type="ECO:0000256" key="12">
    <source>
        <dbReference type="RuleBase" id="RU361274"/>
    </source>
</evidence>
<organism evidence="13 14">
    <name type="scientific">Shouchella lehensis G1</name>
    <dbReference type="NCBI Taxonomy" id="1246626"/>
    <lineage>
        <taxon>Bacteria</taxon>
        <taxon>Bacillati</taxon>
        <taxon>Bacillota</taxon>
        <taxon>Bacilli</taxon>
        <taxon>Bacillales</taxon>
        <taxon>Bacillaceae</taxon>
        <taxon>Shouchella</taxon>
    </lineage>
</organism>
<comment type="function">
    <text evidence="3">Purine nucleoside enzyme that catalyzes the phosphorolysis of adenosine and inosine nucleosides, yielding D-ribose 1-phosphate and the respective free bases, adenine and hypoxanthine. Also catalyzes the phosphorolysis of S-methyl-5'-thioadenosine into adenine and S-methyl-5-thio-alpha-D-ribose 1-phosphate. Also has adenosine deaminase activity.</text>
</comment>
<comment type="cofactor">
    <cofactor evidence="2">
        <name>Zn(2+)</name>
        <dbReference type="ChEBI" id="CHEBI:29105"/>
    </cofactor>
</comment>
<dbReference type="KEGG" id="ble:BleG1_2332"/>
<evidence type="ECO:0000256" key="11">
    <source>
        <dbReference type="ARBA" id="ARBA00049893"/>
    </source>
</evidence>
<dbReference type="GO" id="GO:0016787">
    <property type="term" value="F:hydrolase activity"/>
    <property type="evidence" value="ECO:0007669"/>
    <property type="project" value="UniProtKB-KW"/>
</dbReference>
<dbReference type="HOGENOM" id="CLU_065784_0_1_9"/>
<evidence type="ECO:0000313" key="13">
    <source>
        <dbReference type="EMBL" id="AIC94910.1"/>
    </source>
</evidence>
<dbReference type="Pfam" id="PF02578">
    <property type="entry name" value="Cu-oxidase_4"/>
    <property type="match status" value="1"/>
</dbReference>
<dbReference type="PANTHER" id="PTHR30616:SF2">
    <property type="entry name" value="PURINE NUCLEOSIDE PHOSPHORYLASE LACC1"/>
    <property type="match status" value="1"/>
</dbReference>
<keyword evidence="6" id="KW-0479">Metal-binding</keyword>
<keyword evidence="14" id="KW-1185">Reference proteome</keyword>
<evidence type="ECO:0000256" key="3">
    <source>
        <dbReference type="ARBA" id="ARBA00003215"/>
    </source>
</evidence>
<dbReference type="InterPro" id="IPR003730">
    <property type="entry name" value="Cu_polyphenol_OxRdtase"/>
</dbReference>
<keyword evidence="8" id="KW-0862">Zinc</keyword>
<comment type="catalytic activity">
    <reaction evidence="10">
        <text>adenosine + phosphate = alpha-D-ribose 1-phosphate + adenine</text>
        <dbReference type="Rhea" id="RHEA:27642"/>
        <dbReference type="ChEBI" id="CHEBI:16335"/>
        <dbReference type="ChEBI" id="CHEBI:16708"/>
        <dbReference type="ChEBI" id="CHEBI:43474"/>
        <dbReference type="ChEBI" id="CHEBI:57720"/>
        <dbReference type="EC" id="2.4.2.1"/>
    </reaction>
    <physiologicalReaction direction="left-to-right" evidence="10">
        <dbReference type="Rhea" id="RHEA:27643"/>
    </physiologicalReaction>
</comment>
<dbReference type="PANTHER" id="PTHR30616">
    <property type="entry name" value="UNCHARACTERIZED PROTEIN YFIH"/>
    <property type="match status" value="1"/>
</dbReference>
<evidence type="ECO:0000256" key="4">
    <source>
        <dbReference type="ARBA" id="ARBA00007353"/>
    </source>
</evidence>
<dbReference type="SUPFAM" id="SSF64438">
    <property type="entry name" value="CNF1/YfiH-like putative cysteine hydrolases"/>
    <property type="match status" value="1"/>
</dbReference>
<comment type="similarity">
    <text evidence="4 12">Belongs to the purine nucleoside phosphorylase YfiH/LACC1 family.</text>
</comment>
<comment type="catalytic activity">
    <reaction evidence="11">
        <text>S-methyl-5'-thioadenosine + phosphate = 5-(methylsulfanyl)-alpha-D-ribose 1-phosphate + adenine</text>
        <dbReference type="Rhea" id="RHEA:11852"/>
        <dbReference type="ChEBI" id="CHEBI:16708"/>
        <dbReference type="ChEBI" id="CHEBI:17509"/>
        <dbReference type="ChEBI" id="CHEBI:43474"/>
        <dbReference type="ChEBI" id="CHEBI:58533"/>
        <dbReference type="EC" id="2.4.2.28"/>
    </reaction>
    <physiologicalReaction direction="left-to-right" evidence="11">
        <dbReference type="Rhea" id="RHEA:11853"/>
    </physiologicalReaction>
</comment>
<dbReference type="InterPro" id="IPR038371">
    <property type="entry name" value="Cu_polyphenol_OxRdtase_sf"/>
</dbReference>
<dbReference type="OrthoDB" id="4279at2"/>
<dbReference type="RefSeq" id="WP_051667552.1">
    <property type="nucleotide sequence ID" value="NZ_CP003923.1"/>
</dbReference>
<evidence type="ECO:0000256" key="2">
    <source>
        <dbReference type="ARBA" id="ARBA00001947"/>
    </source>
</evidence>
<evidence type="ECO:0000256" key="7">
    <source>
        <dbReference type="ARBA" id="ARBA00022801"/>
    </source>
</evidence>
<proteinExistence type="inferred from homology"/>
<accession>A0A060LYR1</accession>
<evidence type="ECO:0000256" key="6">
    <source>
        <dbReference type="ARBA" id="ARBA00022723"/>
    </source>
</evidence>
<evidence type="ECO:0000256" key="10">
    <source>
        <dbReference type="ARBA" id="ARBA00048968"/>
    </source>
</evidence>
<dbReference type="STRING" id="1246626.BleG1_2332"/>
<dbReference type="GO" id="GO:0017061">
    <property type="term" value="F:S-methyl-5-thioadenosine phosphorylase activity"/>
    <property type="evidence" value="ECO:0007669"/>
    <property type="project" value="UniProtKB-EC"/>
</dbReference>
<sequence>MKANWQRLSERVEYEEQFNGLDQKLFAGFTTRNGGVSEFPYKTLNMGFHVGDSVNAVVQNRERVAKDVGFSLDYWVGSEQVHASVIKEVTRADRGRGARSLCTAINETDGLYTRETDILLTSLYADCVPLYFYSPKNQIIGLCHAGWKGTVDQIGPKMVKEWVKKHHVQITDIYVLIGPCISQQKYEVDRTVIDRVDEQLPSNHKGIYTPTGTDHFQLHLPALNRYLLEQAGVLSAHIIESDRCTFRDNAFFSHRQDQGKTGRMMSMIGMKKVVE</sequence>
<dbReference type="Proteomes" id="UP000027142">
    <property type="component" value="Chromosome"/>
</dbReference>
<reference evidence="13 14" key="1">
    <citation type="journal article" date="2014" name="Gene">
        <title>A comparative genomic analysis of the alkalitolerant soil bacterium Bacillus lehensis G1.</title>
        <authorList>
            <person name="Noor Y.M."/>
            <person name="Samsulrizal N.H."/>
            <person name="Jema'on N.A."/>
            <person name="Low K.O."/>
            <person name="Ramli A.N."/>
            <person name="Alias N.I."/>
            <person name="Damis S.I."/>
            <person name="Fuzi S.F."/>
            <person name="Isa M.N."/>
            <person name="Murad A.M."/>
            <person name="Raih M.F."/>
            <person name="Bakar F.D."/>
            <person name="Najimudin N."/>
            <person name="Mahadi N.M."/>
            <person name="Illias R.M."/>
        </authorList>
    </citation>
    <scope>NUCLEOTIDE SEQUENCE [LARGE SCALE GENOMIC DNA]</scope>
    <source>
        <strain evidence="13 14">G1</strain>
    </source>
</reference>
<keyword evidence="7" id="KW-0378">Hydrolase</keyword>
<comment type="catalytic activity">
    <reaction evidence="9">
        <text>adenosine + H2O + H(+) = inosine + NH4(+)</text>
        <dbReference type="Rhea" id="RHEA:24408"/>
        <dbReference type="ChEBI" id="CHEBI:15377"/>
        <dbReference type="ChEBI" id="CHEBI:15378"/>
        <dbReference type="ChEBI" id="CHEBI:16335"/>
        <dbReference type="ChEBI" id="CHEBI:17596"/>
        <dbReference type="ChEBI" id="CHEBI:28938"/>
        <dbReference type="EC" id="3.5.4.4"/>
    </reaction>
    <physiologicalReaction direction="left-to-right" evidence="9">
        <dbReference type="Rhea" id="RHEA:24409"/>
    </physiologicalReaction>
</comment>
<dbReference type="GO" id="GO:0005507">
    <property type="term" value="F:copper ion binding"/>
    <property type="evidence" value="ECO:0007669"/>
    <property type="project" value="TreeGrafter"/>
</dbReference>
<evidence type="ECO:0000256" key="5">
    <source>
        <dbReference type="ARBA" id="ARBA00022679"/>
    </source>
</evidence>
<evidence type="ECO:0000256" key="9">
    <source>
        <dbReference type="ARBA" id="ARBA00047989"/>
    </source>
</evidence>
<gene>
    <name evidence="13" type="ORF">BleG1_2332</name>
</gene>
<dbReference type="PATRIC" id="fig|1246626.3.peg.2331"/>